<evidence type="ECO:0000256" key="3">
    <source>
        <dbReference type="ARBA" id="ARBA00022741"/>
    </source>
</evidence>
<dbReference type="GO" id="GO:0005524">
    <property type="term" value="F:ATP binding"/>
    <property type="evidence" value="ECO:0007669"/>
    <property type="project" value="UniProtKB-KW"/>
</dbReference>
<dbReference type="AlphaFoldDB" id="A0A934MM23"/>
<feature type="domain" description="ABC transporter" evidence="5">
    <location>
        <begin position="4"/>
        <end position="231"/>
    </location>
</feature>
<dbReference type="Pfam" id="PF13732">
    <property type="entry name" value="DrrA1-3_C"/>
    <property type="match status" value="1"/>
</dbReference>
<name>A0A934MM23_9BACL</name>
<accession>A0A934MM23</accession>
<protein>
    <submittedName>
        <fullName evidence="6">ABC transporter ATP-binding protein</fullName>
    </submittedName>
</protein>
<dbReference type="PROSITE" id="PS00211">
    <property type="entry name" value="ABC_TRANSPORTER_1"/>
    <property type="match status" value="1"/>
</dbReference>
<dbReference type="PANTHER" id="PTHR42711:SF5">
    <property type="entry name" value="ABC TRANSPORTER ATP-BINDING PROTEIN NATA"/>
    <property type="match status" value="1"/>
</dbReference>
<dbReference type="InterPro" id="IPR050763">
    <property type="entry name" value="ABC_transporter_ATP-binding"/>
</dbReference>
<dbReference type="InterPro" id="IPR027417">
    <property type="entry name" value="P-loop_NTPase"/>
</dbReference>
<organism evidence="6 7">
    <name type="scientific">Paenibacillus roseus</name>
    <dbReference type="NCBI Taxonomy" id="2798579"/>
    <lineage>
        <taxon>Bacteria</taxon>
        <taxon>Bacillati</taxon>
        <taxon>Bacillota</taxon>
        <taxon>Bacilli</taxon>
        <taxon>Bacillales</taxon>
        <taxon>Paenibacillaceae</taxon>
        <taxon>Paenibacillus</taxon>
    </lineage>
</organism>
<dbReference type="PROSITE" id="PS50893">
    <property type="entry name" value="ABC_TRANSPORTER_2"/>
    <property type="match status" value="1"/>
</dbReference>
<dbReference type="SUPFAM" id="SSF52540">
    <property type="entry name" value="P-loop containing nucleoside triphosphate hydrolases"/>
    <property type="match status" value="1"/>
</dbReference>
<evidence type="ECO:0000313" key="7">
    <source>
        <dbReference type="Proteomes" id="UP000640274"/>
    </source>
</evidence>
<dbReference type="Pfam" id="PF00005">
    <property type="entry name" value="ABC_tran"/>
    <property type="match status" value="1"/>
</dbReference>
<dbReference type="PANTHER" id="PTHR42711">
    <property type="entry name" value="ABC TRANSPORTER ATP-BINDING PROTEIN"/>
    <property type="match status" value="1"/>
</dbReference>
<gene>
    <name evidence="6" type="ORF">JFN88_16630</name>
</gene>
<dbReference type="EMBL" id="JAELUP010000097">
    <property type="protein sequence ID" value="MBJ6362845.1"/>
    <property type="molecule type" value="Genomic_DNA"/>
</dbReference>
<evidence type="ECO:0000256" key="4">
    <source>
        <dbReference type="ARBA" id="ARBA00022840"/>
    </source>
</evidence>
<dbReference type="Proteomes" id="UP000640274">
    <property type="component" value="Unassembled WGS sequence"/>
</dbReference>
<dbReference type="Gene3D" id="3.40.50.300">
    <property type="entry name" value="P-loop containing nucleotide triphosphate hydrolases"/>
    <property type="match status" value="1"/>
</dbReference>
<comment type="similarity">
    <text evidence="1">Belongs to the ABC transporter superfamily.</text>
</comment>
<comment type="caution">
    <text evidence="6">The sequence shown here is derived from an EMBL/GenBank/DDBJ whole genome shotgun (WGS) entry which is preliminary data.</text>
</comment>
<dbReference type="GO" id="GO:0016887">
    <property type="term" value="F:ATP hydrolysis activity"/>
    <property type="evidence" value="ECO:0007669"/>
    <property type="project" value="InterPro"/>
</dbReference>
<keyword evidence="7" id="KW-1185">Reference proteome</keyword>
<reference evidence="6" key="1">
    <citation type="submission" date="2020-12" db="EMBL/GenBank/DDBJ databases">
        <authorList>
            <person name="Huq M.A."/>
        </authorList>
    </citation>
    <scope>NUCLEOTIDE SEQUENCE</scope>
    <source>
        <strain evidence="6">MAHUQ-46</strain>
    </source>
</reference>
<dbReference type="RefSeq" id="WP_199020399.1">
    <property type="nucleotide sequence ID" value="NZ_JAELUP010000097.1"/>
</dbReference>
<dbReference type="InterPro" id="IPR017871">
    <property type="entry name" value="ABC_transporter-like_CS"/>
</dbReference>
<proteinExistence type="inferred from homology"/>
<dbReference type="InterPro" id="IPR025302">
    <property type="entry name" value="DrrA1/2-like_C"/>
</dbReference>
<dbReference type="InterPro" id="IPR003439">
    <property type="entry name" value="ABC_transporter-like_ATP-bd"/>
</dbReference>
<keyword evidence="4 6" id="KW-0067">ATP-binding</keyword>
<evidence type="ECO:0000256" key="2">
    <source>
        <dbReference type="ARBA" id="ARBA00022448"/>
    </source>
</evidence>
<evidence type="ECO:0000259" key="5">
    <source>
        <dbReference type="PROSITE" id="PS50893"/>
    </source>
</evidence>
<evidence type="ECO:0000313" key="6">
    <source>
        <dbReference type="EMBL" id="MBJ6362845.1"/>
    </source>
</evidence>
<dbReference type="InterPro" id="IPR003593">
    <property type="entry name" value="AAA+_ATPase"/>
</dbReference>
<evidence type="ECO:0000256" key="1">
    <source>
        <dbReference type="ARBA" id="ARBA00005417"/>
    </source>
</evidence>
<dbReference type="SMART" id="SM00382">
    <property type="entry name" value="AAA"/>
    <property type="match status" value="1"/>
</dbReference>
<sequence>MKPLVLEQVSKQYGEKTAVNRISLEVEAGEIYGLLGANGAGKTTTMRMVLGLIYPDAGNIFYQGRPYSQEQLSMLGYLPEERGMYPKVKISDQIIYLARLRGMNRKDADRNLKLWLEKFNISEYYNMKIEELSKGNQQKIQFIASVIHDPKILILDEAFSGLDPVNVELLKKTVKELRDGGKTILFSTHRMEHVEELCRNITIMHRSNPVIQGNLKDIKKRFPRERVIVGADQPIRGLETVSGVQRVEELENGSGYAVWIDREETAQQLLHYAMKQTVLTRFELLEPTLNEIFIRSVGESNE</sequence>
<keyword evidence="3" id="KW-0547">Nucleotide-binding</keyword>
<keyword evidence="2" id="KW-0813">Transport</keyword>